<keyword evidence="3" id="KW-1185">Reference proteome</keyword>
<proteinExistence type="predicted"/>
<accession>A0A1G8NRB1</accession>
<feature type="compositionally biased region" description="Low complexity" evidence="1">
    <location>
        <begin position="8"/>
        <end position="19"/>
    </location>
</feature>
<dbReference type="OrthoDB" id="4470681at2"/>
<dbReference type="RefSeq" id="WP_139183311.1">
    <property type="nucleotide sequence ID" value="NZ_CP048813.1"/>
</dbReference>
<name>A0A1G8NRB1_9NOCA</name>
<protein>
    <recommendedName>
        <fullName evidence="4">Asp23/Gls24 family envelope stress response protein</fullName>
    </recommendedName>
</protein>
<organism evidence="2 3">
    <name type="scientific">Rhodococcus triatomae</name>
    <dbReference type="NCBI Taxonomy" id="300028"/>
    <lineage>
        <taxon>Bacteria</taxon>
        <taxon>Bacillati</taxon>
        <taxon>Actinomycetota</taxon>
        <taxon>Actinomycetes</taxon>
        <taxon>Mycobacteriales</taxon>
        <taxon>Nocardiaceae</taxon>
        <taxon>Rhodococcus</taxon>
    </lineage>
</organism>
<dbReference type="AlphaFoldDB" id="A0A1G8NRB1"/>
<evidence type="ECO:0008006" key="4">
    <source>
        <dbReference type="Google" id="ProtNLM"/>
    </source>
</evidence>
<reference evidence="2 3" key="1">
    <citation type="submission" date="2016-10" db="EMBL/GenBank/DDBJ databases">
        <authorList>
            <person name="de Groot N.N."/>
        </authorList>
    </citation>
    <scope>NUCLEOTIDE SEQUENCE [LARGE SCALE GENOMIC DNA]</scope>
    <source>
        <strain evidence="2 3">DSM 44892</strain>
    </source>
</reference>
<dbReference type="EMBL" id="FNDN01000011">
    <property type="protein sequence ID" value="SDI82753.1"/>
    <property type="molecule type" value="Genomic_DNA"/>
</dbReference>
<feature type="region of interest" description="Disordered" evidence="1">
    <location>
        <begin position="1"/>
        <end position="20"/>
    </location>
</feature>
<evidence type="ECO:0000313" key="2">
    <source>
        <dbReference type="EMBL" id="SDI82753.1"/>
    </source>
</evidence>
<gene>
    <name evidence="2" type="ORF">SAMN05444695_111149</name>
</gene>
<evidence type="ECO:0000313" key="3">
    <source>
        <dbReference type="Proteomes" id="UP000183263"/>
    </source>
</evidence>
<dbReference type="Proteomes" id="UP000183263">
    <property type="component" value="Unassembled WGS sequence"/>
</dbReference>
<sequence>MNDDSDTALSAAARSLRAAPEPGWERISGAVLDAVRSSPRTSWPLTAEPTAPSGVQIPAGALAVSDHVLRSAIASTVRDRHPGRITVIEFGVDGHALRHIVLEITAPFGVDLRALSDEVRRTAAEVARDVLGDTQPPVSVDDIDVVVSDIDE</sequence>
<evidence type="ECO:0000256" key="1">
    <source>
        <dbReference type="SAM" id="MobiDB-lite"/>
    </source>
</evidence>